<dbReference type="AlphaFoldDB" id="A0A381R812"/>
<proteinExistence type="predicted"/>
<protein>
    <submittedName>
        <fullName evidence="1">Uncharacterized protein</fullName>
    </submittedName>
</protein>
<name>A0A381R812_9ZZZZ</name>
<organism evidence="1">
    <name type="scientific">marine metagenome</name>
    <dbReference type="NCBI Taxonomy" id="408172"/>
    <lineage>
        <taxon>unclassified sequences</taxon>
        <taxon>metagenomes</taxon>
        <taxon>ecological metagenomes</taxon>
    </lineage>
</organism>
<accession>A0A381R812</accession>
<gene>
    <name evidence="1" type="ORF">METZ01_LOCUS39803</name>
</gene>
<reference evidence="1" key="1">
    <citation type="submission" date="2018-05" db="EMBL/GenBank/DDBJ databases">
        <authorList>
            <person name="Lanie J.A."/>
            <person name="Ng W.-L."/>
            <person name="Kazmierczak K.M."/>
            <person name="Andrzejewski T.M."/>
            <person name="Davidsen T.M."/>
            <person name="Wayne K.J."/>
            <person name="Tettelin H."/>
            <person name="Glass J.I."/>
            <person name="Rusch D."/>
            <person name="Podicherti R."/>
            <person name="Tsui H.-C.T."/>
            <person name="Winkler M.E."/>
        </authorList>
    </citation>
    <scope>NUCLEOTIDE SEQUENCE</scope>
</reference>
<sequence>MSVGGLSFYLTRMLLARDDLESKALPDVAADPGRLQGARSEGLK</sequence>
<evidence type="ECO:0000313" key="1">
    <source>
        <dbReference type="EMBL" id="SUZ86949.1"/>
    </source>
</evidence>
<dbReference type="EMBL" id="UINC01001705">
    <property type="protein sequence ID" value="SUZ86949.1"/>
    <property type="molecule type" value="Genomic_DNA"/>
</dbReference>